<gene>
    <name evidence="1" type="ORF">AAE3_LOCUS5337</name>
</gene>
<proteinExistence type="predicted"/>
<keyword evidence="2" id="KW-1185">Reference proteome</keyword>
<organism evidence="1 2">
    <name type="scientific">Cyclocybe aegerita</name>
    <name type="common">Black poplar mushroom</name>
    <name type="synonym">Agrocybe aegerita</name>
    <dbReference type="NCBI Taxonomy" id="1973307"/>
    <lineage>
        <taxon>Eukaryota</taxon>
        <taxon>Fungi</taxon>
        <taxon>Dikarya</taxon>
        <taxon>Basidiomycota</taxon>
        <taxon>Agaricomycotina</taxon>
        <taxon>Agaricomycetes</taxon>
        <taxon>Agaricomycetidae</taxon>
        <taxon>Agaricales</taxon>
        <taxon>Agaricineae</taxon>
        <taxon>Bolbitiaceae</taxon>
        <taxon>Cyclocybe</taxon>
    </lineage>
</organism>
<dbReference type="AlphaFoldDB" id="A0A8S0WZW1"/>
<accession>A0A8S0WZW1</accession>
<dbReference type="EMBL" id="CACVBS010000038">
    <property type="protein sequence ID" value="CAA7262998.1"/>
    <property type="molecule type" value="Genomic_DNA"/>
</dbReference>
<comment type="caution">
    <text evidence="1">The sequence shown here is derived from an EMBL/GenBank/DDBJ whole genome shotgun (WGS) entry which is preliminary data.</text>
</comment>
<protein>
    <submittedName>
        <fullName evidence="1">Uncharacterized protein</fullName>
    </submittedName>
</protein>
<evidence type="ECO:0000313" key="2">
    <source>
        <dbReference type="Proteomes" id="UP000467700"/>
    </source>
</evidence>
<reference evidence="1 2" key="1">
    <citation type="submission" date="2020-01" db="EMBL/GenBank/DDBJ databases">
        <authorList>
            <person name="Gupta K D."/>
        </authorList>
    </citation>
    <scope>NUCLEOTIDE SEQUENCE [LARGE SCALE GENOMIC DNA]</scope>
</reference>
<sequence>MFAKFANLSSVNRMPGLKSGGTTGTAGSVASGSSGKWHLTLARSGIVVETGFILLATFLYAKVCAVGPPSKVVPRMKSLRITTISEPSSNNALSSTFAATLTATSRNGVQYSSGIDWTLIVAAVALTVTMVPFSSPAFCFSNSFAFPLVIANASASLSSSKTSINAISSSSSPLHSLS</sequence>
<dbReference type="Proteomes" id="UP000467700">
    <property type="component" value="Unassembled WGS sequence"/>
</dbReference>
<evidence type="ECO:0000313" key="1">
    <source>
        <dbReference type="EMBL" id="CAA7262998.1"/>
    </source>
</evidence>
<name>A0A8S0WZW1_CYCAE</name>